<dbReference type="NCBIfam" id="TIGR02821">
    <property type="entry name" value="fghA_ester_D"/>
    <property type="match status" value="1"/>
</dbReference>
<proteinExistence type="inferred from homology"/>
<dbReference type="PANTHER" id="PTHR10061">
    <property type="entry name" value="S-FORMYLGLUTATHIONE HYDROLASE"/>
    <property type="match status" value="1"/>
</dbReference>
<dbReference type="PANTHER" id="PTHR10061:SF0">
    <property type="entry name" value="S-FORMYLGLUTATHIONE HYDROLASE"/>
    <property type="match status" value="1"/>
</dbReference>
<evidence type="ECO:0000256" key="4">
    <source>
        <dbReference type="ARBA" id="ARBA00022801"/>
    </source>
</evidence>
<dbReference type="InterPro" id="IPR029058">
    <property type="entry name" value="AB_hydrolase_fold"/>
</dbReference>
<comment type="similarity">
    <text evidence="1">Belongs to the esterase D family.</text>
</comment>
<reference evidence="5" key="1">
    <citation type="submission" date="2018-06" db="EMBL/GenBank/DDBJ databases">
        <authorList>
            <person name="Zhirakovskaya E."/>
        </authorList>
    </citation>
    <scope>NUCLEOTIDE SEQUENCE</scope>
</reference>
<keyword evidence="4 5" id="KW-0378">Hydrolase</keyword>
<evidence type="ECO:0000256" key="1">
    <source>
        <dbReference type="ARBA" id="ARBA00005622"/>
    </source>
</evidence>
<keyword evidence="3" id="KW-0719">Serine esterase</keyword>
<dbReference type="InterPro" id="IPR000801">
    <property type="entry name" value="Esterase-like"/>
</dbReference>
<dbReference type="GO" id="GO:0046294">
    <property type="term" value="P:formaldehyde catabolic process"/>
    <property type="evidence" value="ECO:0007669"/>
    <property type="project" value="InterPro"/>
</dbReference>
<dbReference type="GO" id="GO:0018738">
    <property type="term" value="F:S-formylglutathione hydrolase activity"/>
    <property type="evidence" value="ECO:0007669"/>
    <property type="project" value="UniProtKB-EC"/>
</dbReference>
<dbReference type="EC" id="3.1.2.12" evidence="2"/>
<organism evidence="5">
    <name type="scientific">hydrothermal vent metagenome</name>
    <dbReference type="NCBI Taxonomy" id="652676"/>
    <lineage>
        <taxon>unclassified sequences</taxon>
        <taxon>metagenomes</taxon>
        <taxon>ecological metagenomes</taxon>
    </lineage>
</organism>
<dbReference type="GO" id="GO:0052689">
    <property type="term" value="F:carboxylic ester hydrolase activity"/>
    <property type="evidence" value="ECO:0007669"/>
    <property type="project" value="UniProtKB-KW"/>
</dbReference>
<protein>
    <recommendedName>
        <fullName evidence="2">S-formylglutathione hydrolase</fullName>
        <ecNumber evidence="2">3.1.2.12</ecNumber>
    </recommendedName>
</protein>
<evidence type="ECO:0000313" key="5">
    <source>
        <dbReference type="EMBL" id="VAW64257.1"/>
    </source>
</evidence>
<dbReference type="AlphaFoldDB" id="A0A3B0XM62"/>
<dbReference type="GO" id="GO:0005829">
    <property type="term" value="C:cytosol"/>
    <property type="evidence" value="ECO:0007669"/>
    <property type="project" value="TreeGrafter"/>
</dbReference>
<accession>A0A3B0XM62</accession>
<dbReference type="EMBL" id="UOFG01000226">
    <property type="protein sequence ID" value="VAW64257.1"/>
    <property type="molecule type" value="Genomic_DNA"/>
</dbReference>
<dbReference type="SUPFAM" id="SSF53474">
    <property type="entry name" value="alpha/beta-Hydrolases"/>
    <property type="match status" value="1"/>
</dbReference>
<dbReference type="InterPro" id="IPR014186">
    <property type="entry name" value="S-formylglutathione_hydrol"/>
</dbReference>
<name>A0A3B0XM62_9ZZZZ</name>
<gene>
    <name evidence="5" type="ORF">MNBD_GAMMA11-2428</name>
</gene>
<evidence type="ECO:0000256" key="3">
    <source>
        <dbReference type="ARBA" id="ARBA00022487"/>
    </source>
</evidence>
<evidence type="ECO:0000256" key="2">
    <source>
        <dbReference type="ARBA" id="ARBA00012479"/>
    </source>
</evidence>
<dbReference type="Gene3D" id="3.40.50.1820">
    <property type="entry name" value="alpha/beta hydrolase"/>
    <property type="match status" value="1"/>
</dbReference>
<dbReference type="FunFam" id="3.40.50.1820:FF:000002">
    <property type="entry name" value="S-formylglutathione hydrolase"/>
    <property type="match status" value="1"/>
</dbReference>
<dbReference type="Pfam" id="PF00756">
    <property type="entry name" value="Esterase"/>
    <property type="match status" value="1"/>
</dbReference>
<sequence>MKLLESIKESGGFLNRYQHVSESCQCSMIFSVYLPPQATHGKVPALYWLSGLTCTDDNARTKAGMQRYAAEHGIALVFPDTSPRNDDVPDAADRYDLGQGAGFYVNATQSPWKQHYQMYDYITRELPPLLESQLPLQRNNKSISGHSMGGHGALICALKNPGQYQSVSAFAPICNPLECGWGQGCLGAYLGDNTAAWHAYDACSLVNGGANVEGILIDQGRGDEFYEEGQLLPENFKAACDQAGQPLTLRMQEGYDHSYHFIASFIGEHIAYHACALKKET</sequence>